<keyword evidence="2" id="KW-0660">Purine salvage</keyword>
<evidence type="ECO:0000313" key="4">
    <source>
        <dbReference type="EMBL" id="VAW07739.1"/>
    </source>
</evidence>
<feature type="domain" description="Phosphoribosyltransferase" evidence="3">
    <location>
        <begin position="48"/>
        <end position="156"/>
    </location>
</feature>
<gene>
    <name evidence="4" type="ORF">MNBD_ACTINO02-1095</name>
</gene>
<evidence type="ECO:0000259" key="3">
    <source>
        <dbReference type="Pfam" id="PF00156"/>
    </source>
</evidence>
<dbReference type="AlphaFoldDB" id="A0A3B0T5Y2"/>
<dbReference type="InterPro" id="IPR000836">
    <property type="entry name" value="PRTase_dom"/>
</dbReference>
<dbReference type="GO" id="GO:0006166">
    <property type="term" value="P:purine ribonucleoside salvage"/>
    <property type="evidence" value="ECO:0007669"/>
    <property type="project" value="UniProtKB-KW"/>
</dbReference>
<keyword evidence="4" id="KW-0328">Glycosyltransferase</keyword>
<protein>
    <submittedName>
        <fullName evidence="4">Xanthine phosphoribosyltransferase</fullName>
        <ecNumber evidence="4">2.4.2.22</ecNumber>
    </submittedName>
</protein>
<dbReference type="CDD" id="cd06223">
    <property type="entry name" value="PRTases_typeI"/>
    <property type="match status" value="1"/>
</dbReference>
<dbReference type="InterPro" id="IPR029057">
    <property type="entry name" value="PRTase-like"/>
</dbReference>
<proteinExistence type="predicted"/>
<dbReference type="Gene3D" id="3.40.50.2020">
    <property type="match status" value="1"/>
</dbReference>
<name>A0A3B0T5Y2_9ZZZZ</name>
<sequence>MAVDIPAIVVAQARVEGNLVKVDDFLNHRVDPAIMRQTGIQIAALLEGESVDLILTAEASGIPPALATSFVTDIPCVYAKKYIGTAQRHSFGREVVSPTKGVEYRVEVARRQLRPGLRVAVVDDFLSGGRTAEALGEIVEEAGCELVKFIFVIEKTFTGGRERLEARSWDVDALVKIADISNGVITLA</sequence>
<evidence type="ECO:0000256" key="2">
    <source>
        <dbReference type="ARBA" id="ARBA00022726"/>
    </source>
</evidence>
<keyword evidence="1 4" id="KW-0808">Transferase</keyword>
<evidence type="ECO:0000256" key="1">
    <source>
        <dbReference type="ARBA" id="ARBA00022679"/>
    </source>
</evidence>
<dbReference type="Pfam" id="PF00156">
    <property type="entry name" value="Pribosyltran"/>
    <property type="match status" value="1"/>
</dbReference>
<dbReference type="EMBL" id="UOEK01000416">
    <property type="protein sequence ID" value="VAW07739.1"/>
    <property type="molecule type" value="Genomic_DNA"/>
</dbReference>
<dbReference type="SUPFAM" id="SSF53271">
    <property type="entry name" value="PRTase-like"/>
    <property type="match status" value="1"/>
</dbReference>
<dbReference type="InterPro" id="IPR050118">
    <property type="entry name" value="Pur/Pyrimidine_PRTase"/>
</dbReference>
<accession>A0A3B0T5Y2</accession>
<organism evidence="4">
    <name type="scientific">hydrothermal vent metagenome</name>
    <dbReference type="NCBI Taxonomy" id="652676"/>
    <lineage>
        <taxon>unclassified sequences</taxon>
        <taxon>metagenomes</taxon>
        <taxon>ecological metagenomes</taxon>
    </lineage>
</organism>
<reference evidence="4" key="1">
    <citation type="submission" date="2018-06" db="EMBL/GenBank/DDBJ databases">
        <authorList>
            <person name="Zhirakovskaya E."/>
        </authorList>
    </citation>
    <scope>NUCLEOTIDE SEQUENCE</scope>
</reference>
<dbReference type="EC" id="2.4.2.22" evidence="4"/>
<dbReference type="PANTHER" id="PTHR43864">
    <property type="entry name" value="HYPOXANTHINE/GUANINE PHOSPHORIBOSYLTRANSFERASE"/>
    <property type="match status" value="1"/>
</dbReference>
<dbReference type="PANTHER" id="PTHR43864:SF1">
    <property type="entry name" value="XANTHINE PHOSPHORIBOSYLTRANSFERASE"/>
    <property type="match status" value="1"/>
</dbReference>
<dbReference type="GO" id="GO:0000310">
    <property type="term" value="F:xanthine phosphoribosyltransferase activity"/>
    <property type="evidence" value="ECO:0007669"/>
    <property type="project" value="UniProtKB-EC"/>
</dbReference>